<dbReference type="Proteomes" id="UP000076532">
    <property type="component" value="Unassembled WGS sequence"/>
</dbReference>
<evidence type="ECO:0000313" key="2">
    <source>
        <dbReference type="EMBL" id="KZP25445.1"/>
    </source>
</evidence>
<feature type="compositionally biased region" description="Low complexity" evidence="1">
    <location>
        <begin position="569"/>
        <end position="580"/>
    </location>
</feature>
<reference evidence="2 3" key="1">
    <citation type="journal article" date="2016" name="Mol. Biol. Evol.">
        <title>Comparative Genomics of Early-Diverging Mushroom-Forming Fungi Provides Insights into the Origins of Lignocellulose Decay Capabilities.</title>
        <authorList>
            <person name="Nagy L.G."/>
            <person name="Riley R."/>
            <person name="Tritt A."/>
            <person name="Adam C."/>
            <person name="Daum C."/>
            <person name="Floudas D."/>
            <person name="Sun H."/>
            <person name="Yadav J.S."/>
            <person name="Pangilinan J."/>
            <person name="Larsson K.H."/>
            <person name="Matsuura K."/>
            <person name="Barry K."/>
            <person name="Labutti K."/>
            <person name="Kuo R."/>
            <person name="Ohm R.A."/>
            <person name="Bhattacharya S.S."/>
            <person name="Shirouzu T."/>
            <person name="Yoshinaga Y."/>
            <person name="Martin F.M."/>
            <person name="Grigoriev I.V."/>
            <person name="Hibbett D.S."/>
        </authorList>
    </citation>
    <scope>NUCLEOTIDE SEQUENCE [LARGE SCALE GENOMIC DNA]</scope>
    <source>
        <strain evidence="2 3">CBS 109695</strain>
    </source>
</reference>
<evidence type="ECO:0000313" key="3">
    <source>
        <dbReference type="Proteomes" id="UP000076532"/>
    </source>
</evidence>
<dbReference type="AlphaFoldDB" id="A0A166NWI1"/>
<sequence>MSNLRVQTIDWPLREFPNREKHSSDEDAGEESAEQTGLKSVADSLVILQSLRQSRDRWLHSTFPKFSSKSRGNKPAEVVPPPHTIHNRGRCDIEIGPHVFPSTVVFEVHYQYMPPPVNASPYVYQPPTPHHTAPWQTTTVYSTNTHGPHGNRAGAEQAAQTPNPIAASVEAVVSQQTSSPLSSLGAEVEITPGLITQVNMAAASNPTLANLLQMAASGQATADQLKTLSLLIQSLACISGNDKLPEPSRATSGFGFETSHPDDAHKSSTPAPAYNAPRTLSNYPAYRSFKEFDIVIEFSENPSDRWILPRSPAIIEHDHGANTNALLLTVGVPFDKSPLQGHIASSGADIKHLVTFRFSRASDDIKACLSRWNGGQPSTEIALKALNATASLSQTPNKVYLAHQLQAGPQLTQLETSALPPYALKSIRPTQGDPIKPRRIRKPAVRKAAVVSANIPVVSLQTQLAIPAPSENTVLAQSLEESLPVAGPSSQVPLPQAPTPKQRKQSKAQSTLPKLACGSCGQTDAPLVRGGRFCRPCAGAEQVIPGVPANSGTFLHKFWAVSTPEQMQAQSASAAQSRQQTPAISKRKAAGSRNQSTYDVSNHPPDEQASSSAVTKKKKAK</sequence>
<evidence type="ECO:0000256" key="1">
    <source>
        <dbReference type="SAM" id="MobiDB-lite"/>
    </source>
</evidence>
<feature type="region of interest" description="Disordered" evidence="1">
    <location>
        <begin position="569"/>
        <end position="621"/>
    </location>
</feature>
<feature type="region of interest" description="Disordered" evidence="1">
    <location>
        <begin position="63"/>
        <end position="85"/>
    </location>
</feature>
<keyword evidence="3" id="KW-1185">Reference proteome</keyword>
<feature type="compositionally biased region" description="Basic and acidic residues" evidence="1">
    <location>
        <begin position="15"/>
        <end position="25"/>
    </location>
</feature>
<organism evidence="2 3">
    <name type="scientific">Athelia psychrophila</name>
    <dbReference type="NCBI Taxonomy" id="1759441"/>
    <lineage>
        <taxon>Eukaryota</taxon>
        <taxon>Fungi</taxon>
        <taxon>Dikarya</taxon>
        <taxon>Basidiomycota</taxon>
        <taxon>Agaricomycotina</taxon>
        <taxon>Agaricomycetes</taxon>
        <taxon>Agaricomycetidae</taxon>
        <taxon>Atheliales</taxon>
        <taxon>Atheliaceae</taxon>
        <taxon>Athelia</taxon>
    </lineage>
</organism>
<feature type="region of interest" description="Disordered" evidence="1">
    <location>
        <begin position="15"/>
        <end position="39"/>
    </location>
</feature>
<protein>
    <submittedName>
        <fullName evidence="2">Uncharacterized protein</fullName>
    </submittedName>
</protein>
<dbReference type="STRING" id="436010.A0A166NWI1"/>
<feature type="region of interest" description="Disordered" evidence="1">
    <location>
        <begin position="247"/>
        <end position="273"/>
    </location>
</feature>
<gene>
    <name evidence="2" type="ORF">FIBSPDRAFT_1041581</name>
</gene>
<accession>A0A166NWI1</accession>
<dbReference type="EMBL" id="KV417521">
    <property type="protein sequence ID" value="KZP25445.1"/>
    <property type="molecule type" value="Genomic_DNA"/>
</dbReference>
<proteinExistence type="predicted"/>
<name>A0A166NWI1_9AGAM</name>
<dbReference type="OrthoDB" id="5338195at2759"/>
<feature type="region of interest" description="Disordered" evidence="1">
    <location>
        <begin position="485"/>
        <end position="516"/>
    </location>
</feature>